<evidence type="ECO:0000313" key="1">
    <source>
        <dbReference type="EMBL" id="GLO35570.1"/>
    </source>
</evidence>
<accession>A0AA37VVR2</accession>
<sequence length="283" mass="32542">MDLAKVNARFEALLNDFSSVQMHQRIASRVKDQVVLKYKSQHEALSDLSQEQQELLGKSREVFTFHNPYTGKLQPHKGASHTLAERAREAHIHHNKICQLLLVDAFEAFEDYVVDIYELAADAHSELRIREDQQRQLSKERLKKKSSDIIRNFRTMVPDLAKAEQENKMQKDLRFYLFMIEKFRHIIVHRAGRCLNPDTLIESILKNSSLLTDRARRPEAESAIRRFIGIGSVEGVIVLVEEELMGGAFRISLNRHEELLHVMSGYAMILGRSLIALDTAKNG</sequence>
<gene>
    <name evidence="1" type="ORF">PPUN14671_24030</name>
</gene>
<proteinExistence type="predicted"/>
<reference evidence="1" key="1">
    <citation type="submission" date="2023-01" db="EMBL/GenBank/DDBJ databases">
        <title>Whole-genome sequence of Pseudomonas putida NBRC 14671.</title>
        <authorList>
            <person name="Morohoshi T."/>
            <person name="Someya N."/>
        </authorList>
    </citation>
    <scope>NUCLEOTIDE SEQUENCE</scope>
    <source>
        <strain evidence="1">NBRC 14671</strain>
    </source>
</reference>
<dbReference type="Proteomes" id="UP001161257">
    <property type="component" value="Unassembled WGS sequence"/>
</dbReference>
<organism evidence="1 2">
    <name type="scientific">Pseudomonas putida</name>
    <name type="common">Arthrobacter siderocapsulatus</name>
    <dbReference type="NCBI Taxonomy" id="303"/>
    <lineage>
        <taxon>Bacteria</taxon>
        <taxon>Pseudomonadati</taxon>
        <taxon>Pseudomonadota</taxon>
        <taxon>Gammaproteobacteria</taxon>
        <taxon>Pseudomonadales</taxon>
        <taxon>Pseudomonadaceae</taxon>
        <taxon>Pseudomonas</taxon>
    </lineage>
</organism>
<dbReference type="AlphaFoldDB" id="A0AA37VVR2"/>
<dbReference type="RefSeq" id="WP_284353494.1">
    <property type="nucleotide sequence ID" value="NZ_BSKF01000002.1"/>
</dbReference>
<name>A0AA37VVR2_PSEPU</name>
<evidence type="ECO:0000313" key="2">
    <source>
        <dbReference type="Proteomes" id="UP001161257"/>
    </source>
</evidence>
<protein>
    <submittedName>
        <fullName evidence="1">Uncharacterized protein</fullName>
    </submittedName>
</protein>
<dbReference type="EMBL" id="BSKJ01000004">
    <property type="protein sequence ID" value="GLO35570.1"/>
    <property type="molecule type" value="Genomic_DNA"/>
</dbReference>
<comment type="caution">
    <text evidence="1">The sequence shown here is derived from an EMBL/GenBank/DDBJ whole genome shotgun (WGS) entry which is preliminary data.</text>
</comment>